<feature type="compositionally biased region" description="Basic and acidic residues" evidence="1">
    <location>
        <begin position="307"/>
        <end position="356"/>
    </location>
</feature>
<evidence type="ECO:0000256" key="1">
    <source>
        <dbReference type="SAM" id="MobiDB-lite"/>
    </source>
</evidence>
<dbReference type="EMBL" id="FN649760">
    <property type="protein sequence ID" value="CBJ33467.1"/>
    <property type="molecule type" value="Genomic_DNA"/>
</dbReference>
<evidence type="ECO:0000313" key="2">
    <source>
        <dbReference type="EMBL" id="CBJ33467.1"/>
    </source>
</evidence>
<protein>
    <submittedName>
        <fullName evidence="2">EsV-1-13</fullName>
    </submittedName>
</protein>
<organism evidence="2 3">
    <name type="scientific">Ectocarpus siliculosus</name>
    <name type="common">Brown alga</name>
    <name type="synonym">Conferva siliculosa</name>
    <dbReference type="NCBI Taxonomy" id="2880"/>
    <lineage>
        <taxon>Eukaryota</taxon>
        <taxon>Sar</taxon>
        <taxon>Stramenopiles</taxon>
        <taxon>Ochrophyta</taxon>
        <taxon>PX clade</taxon>
        <taxon>Phaeophyceae</taxon>
        <taxon>Ectocarpales</taxon>
        <taxon>Ectocarpaceae</taxon>
        <taxon>Ectocarpus</taxon>
    </lineage>
</organism>
<sequence>MDHAKTMALPLLNENSVNTAQVVNKRLQRREQARKILEDFPPLPGPPENTVQNVARRARLRNNQLQYLETHPEIYIGHAIAPGVVAERRAAIRDAEGPITFMHNESGDPTPWARTLEGPDSQMLSHVQRLVSTSKNTDTLKSLVQQLKRVQARQKILENQSKFRKTASIKKNMAVQKRVAAKIKRDISAEKKRIDSEKKATDAKNRAEREARKKEEAALRSLKESKIKAASQKAKQLKDEESRKKAMLDAKRRAEKERKQALVQMKRDEKNAAANKARLEFEKARAKKERGEIARRAAKVAKQKVMLEEKGKRDKQEFKARKDRQRQLVTEEAKRKTAEAKRMAEMEKAAARRLAEVTDENESEVLRKKTEKQKRDFREKQKEAARQRENVARVEERKMLAKKQKEAAKLERMKESHRREQTELANQEKAAEARDKQRATNAARVAADQKQRQDARKKKERKALALKHAQLALEKKNAVESANAKAAAKKAKADVVTKKASARQKGLDRAKAQAEKRQHVREARAKGVRKKTGDNDMWDTIQKITGLSRIQLGRRDAVAQLDQLDHDVLERLSQYLETLDEMKNGQVPTLKAILKLAMWRKELFEIGGEIGIDFAQMKPDKIDANSLGIDDLEKFIEHIKSFPKKTGVPRFLASWKAILQRKTGKTPGEEKQERARVEKREIMANIERITGIPAERVRGVHSLAILDSGVLHQVLEYFRTLDAPFITQSIPTLVELFIAKKLVEIGEETGVALNLNVTNKQMGGLERMDMIGLGKMMEFLEEHGSTSSVASGYLVRVKCLHLCEEGKGR</sequence>
<feature type="compositionally biased region" description="Basic and acidic residues" evidence="1">
    <location>
        <begin position="236"/>
        <end position="252"/>
    </location>
</feature>
<feature type="region of interest" description="Disordered" evidence="1">
    <location>
        <begin position="307"/>
        <end position="460"/>
    </location>
</feature>
<feature type="region of interest" description="Disordered" evidence="1">
    <location>
        <begin position="189"/>
        <end position="252"/>
    </location>
</feature>
<dbReference type="AlphaFoldDB" id="D7G324"/>
<feature type="compositionally biased region" description="Basic and acidic residues" evidence="1">
    <location>
        <begin position="505"/>
        <end position="525"/>
    </location>
</feature>
<gene>
    <name evidence="2" type="ORF">Esi_0490_0014</name>
</gene>
<proteinExistence type="predicted"/>
<accession>D7G324</accession>
<feature type="compositionally biased region" description="Basic and acidic residues" evidence="1">
    <location>
        <begin position="429"/>
        <end position="438"/>
    </location>
</feature>
<keyword evidence="3" id="KW-1185">Reference proteome</keyword>
<dbReference type="Proteomes" id="UP000002630">
    <property type="component" value="Unassembled WGS sequence"/>
</dbReference>
<reference evidence="2 3" key="1">
    <citation type="journal article" date="2010" name="Nature">
        <title>The Ectocarpus genome and the independent evolution of multicellularity in brown algae.</title>
        <authorList>
            <person name="Cock J.M."/>
            <person name="Sterck L."/>
            <person name="Rouze P."/>
            <person name="Scornet D."/>
            <person name="Allen A.E."/>
            <person name="Amoutzias G."/>
            <person name="Anthouard V."/>
            <person name="Artiguenave F."/>
            <person name="Aury J.M."/>
            <person name="Badger J.H."/>
            <person name="Beszteri B."/>
            <person name="Billiau K."/>
            <person name="Bonnet E."/>
            <person name="Bothwell J.H."/>
            <person name="Bowler C."/>
            <person name="Boyen C."/>
            <person name="Brownlee C."/>
            <person name="Carrano C.J."/>
            <person name="Charrier B."/>
            <person name="Cho G.Y."/>
            <person name="Coelho S.M."/>
            <person name="Collen J."/>
            <person name="Corre E."/>
            <person name="Da Silva C."/>
            <person name="Delage L."/>
            <person name="Delaroque N."/>
            <person name="Dittami S.M."/>
            <person name="Doulbeau S."/>
            <person name="Elias M."/>
            <person name="Farnham G."/>
            <person name="Gachon C.M."/>
            <person name="Gschloessl B."/>
            <person name="Heesch S."/>
            <person name="Jabbari K."/>
            <person name="Jubin C."/>
            <person name="Kawai H."/>
            <person name="Kimura K."/>
            <person name="Kloareg B."/>
            <person name="Kupper F.C."/>
            <person name="Lang D."/>
            <person name="Le Bail A."/>
            <person name="Leblanc C."/>
            <person name="Lerouge P."/>
            <person name="Lohr M."/>
            <person name="Lopez P.J."/>
            <person name="Martens C."/>
            <person name="Maumus F."/>
            <person name="Michel G."/>
            <person name="Miranda-Saavedra D."/>
            <person name="Morales J."/>
            <person name="Moreau H."/>
            <person name="Motomura T."/>
            <person name="Nagasato C."/>
            <person name="Napoli C.A."/>
            <person name="Nelson D.R."/>
            <person name="Nyvall-Collen P."/>
            <person name="Peters A.F."/>
            <person name="Pommier C."/>
            <person name="Potin P."/>
            <person name="Poulain J."/>
            <person name="Quesneville H."/>
            <person name="Read B."/>
            <person name="Rensing S.A."/>
            <person name="Ritter A."/>
            <person name="Rousvoal S."/>
            <person name="Samanta M."/>
            <person name="Samson G."/>
            <person name="Schroeder D.C."/>
            <person name="Segurens B."/>
            <person name="Strittmatter M."/>
            <person name="Tonon T."/>
            <person name="Tregear J.W."/>
            <person name="Valentin K."/>
            <person name="von Dassow P."/>
            <person name="Yamagishi T."/>
            <person name="Van de Peer Y."/>
            <person name="Wincker P."/>
        </authorList>
    </citation>
    <scope>NUCLEOTIDE SEQUENCE [LARGE SCALE GENOMIC DNA]</scope>
    <source>
        <strain evidence="3">Ec32 / CCAP1310/4</strain>
    </source>
</reference>
<feature type="region of interest" description="Disordered" evidence="1">
    <location>
        <begin position="501"/>
        <end position="534"/>
    </location>
</feature>
<feature type="compositionally biased region" description="Basic and acidic residues" evidence="1">
    <location>
        <begin position="189"/>
        <end position="227"/>
    </location>
</feature>
<evidence type="ECO:0000313" key="3">
    <source>
        <dbReference type="Proteomes" id="UP000002630"/>
    </source>
</evidence>
<dbReference type="STRING" id="2880.D7G324"/>
<name>D7G324_ECTSI</name>
<dbReference type="InParanoid" id="D7G324"/>
<feature type="compositionally biased region" description="Basic and acidic residues" evidence="1">
    <location>
        <begin position="364"/>
        <end position="422"/>
    </location>
</feature>